<dbReference type="Proteomes" id="UP000297245">
    <property type="component" value="Unassembled WGS sequence"/>
</dbReference>
<reference evidence="1 2" key="1">
    <citation type="journal article" date="2019" name="Nat. Ecol. Evol.">
        <title>Megaphylogeny resolves global patterns of mushroom evolution.</title>
        <authorList>
            <person name="Varga T."/>
            <person name="Krizsan K."/>
            <person name="Foldi C."/>
            <person name="Dima B."/>
            <person name="Sanchez-Garcia M."/>
            <person name="Sanchez-Ramirez S."/>
            <person name="Szollosi G.J."/>
            <person name="Szarkandi J.G."/>
            <person name="Papp V."/>
            <person name="Albert L."/>
            <person name="Andreopoulos W."/>
            <person name="Angelini C."/>
            <person name="Antonin V."/>
            <person name="Barry K.W."/>
            <person name="Bougher N.L."/>
            <person name="Buchanan P."/>
            <person name="Buyck B."/>
            <person name="Bense V."/>
            <person name="Catcheside P."/>
            <person name="Chovatia M."/>
            <person name="Cooper J."/>
            <person name="Damon W."/>
            <person name="Desjardin D."/>
            <person name="Finy P."/>
            <person name="Geml J."/>
            <person name="Haridas S."/>
            <person name="Hughes K."/>
            <person name="Justo A."/>
            <person name="Karasinski D."/>
            <person name="Kautmanova I."/>
            <person name="Kiss B."/>
            <person name="Kocsube S."/>
            <person name="Kotiranta H."/>
            <person name="LaButti K.M."/>
            <person name="Lechner B.E."/>
            <person name="Liimatainen K."/>
            <person name="Lipzen A."/>
            <person name="Lukacs Z."/>
            <person name="Mihaltcheva S."/>
            <person name="Morgado L.N."/>
            <person name="Niskanen T."/>
            <person name="Noordeloos M.E."/>
            <person name="Ohm R.A."/>
            <person name="Ortiz-Santana B."/>
            <person name="Ovrebo C."/>
            <person name="Racz N."/>
            <person name="Riley R."/>
            <person name="Savchenko A."/>
            <person name="Shiryaev A."/>
            <person name="Soop K."/>
            <person name="Spirin V."/>
            <person name="Szebenyi C."/>
            <person name="Tomsovsky M."/>
            <person name="Tulloss R.E."/>
            <person name="Uehling J."/>
            <person name="Grigoriev I.V."/>
            <person name="Vagvolgyi C."/>
            <person name="Papp T."/>
            <person name="Martin F.M."/>
            <person name="Miettinen O."/>
            <person name="Hibbett D.S."/>
            <person name="Nagy L.G."/>
        </authorList>
    </citation>
    <scope>NUCLEOTIDE SEQUENCE [LARGE SCALE GENOMIC DNA]</scope>
    <source>
        <strain evidence="1 2">CBS 962.96</strain>
    </source>
</reference>
<organism evidence="1 2">
    <name type="scientific">Dendrothele bispora (strain CBS 962.96)</name>
    <dbReference type="NCBI Taxonomy" id="1314807"/>
    <lineage>
        <taxon>Eukaryota</taxon>
        <taxon>Fungi</taxon>
        <taxon>Dikarya</taxon>
        <taxon>Basidiomycota</taxon>
        <taxon>Agaricomycotina</taxon>
        <taxon>Agaricomycetes</taxon>
        <taxon>Agaricomycetidae</taxon>
        <taxon>Agaricales</taxon>
        <taxon>Agaricales incertae sedis</taxon>
        <taxon>Dendrothele</taxon>
    </lineage>
</organism>
<dbReference type="OrthoDB" id="2419903at2759"/>
<name>A0A4V4HH40_DENBC</name>
<keyword evidence="2" id="KW-1185">Reference proteome</keyword>
<evidence type="ECO:0000313" key="1">
    <source>
        <dbReference type="EMBL" id="THV01266.1"/>
    </source>
</evidence>
<sequence length="170" mass="18833">MTAFFENVHLGAYRRSPVLSNDLCETCGKKPKFVEKNGSKHPYCSRTCARSGPGPGPRSCLLRGCRDTGRAAFADFCSDIHAKEGVRKGQVQGCTVCGIQPRSIGELCINCERTNAGKTSFRELDSNGATFRQVRNLFINEWGSHKKPSVEKIYEVILPLDVQKCHASHR</sequence>
<dbReference type="EMBL" id="ML179092">
    <property type="protein sequence ID" value="THV01266.1"/>
    <property type="molecule type" value="Genomic_DNA"/>
</dbReference>
<proteinExistence type="predicted"/>
<dbReference type="AlphaFoldDB" id="A0A4V4HH40"/>
<evidence type="ECO:0000313" key="2">
    <source>
        <dbReference type="Proteomes" id="UP000297245"/>
    </source>
</evidence>
<protein>
    <submittedName>
        <fullName evidence="1">Uncharacterized protein</fullName>
    </submittedName>
</protein>
<gene>
    <name evidence="1" type="ORF">K435DRAFT_836892</name>
</gene>
<accession>A0A4V4HH40</accession>